<dbReference type="InterPro" id="IPR001173">
    <property type="entry name" value="Glyco_trans_2-like"/>
</dbReference>
<evidence type="ECO:0000313" key="4">
    <source>
        <dbReference type="Proteomes" id="UP000319449"/>
    </source>
</evidence>
<dbReference type="GO" id="GO:0016740">
    <property type="term" value="F:transferase activity"/>
    <property type="evidence" value="ECO:0007669"/>
    <property type="project" value="UniProtKB-KW"/>
</dbReference>
<feature type="domain" description="Glycosyltransferase 2-like" evidence="2">
    <location>
        <begin position="5"/>
        <end position="179"/>
    </location>
</feature>
<organism evidence="3 4">
    <name type="scientific">Geobacter argillaceus</name>
    <dbReference type="NCBI Taxonomy" id="345631"/>
    <lineage>
        <taxon>Bacteria</taxon>
        <taxon>Pseudomonadati</taxon>
        <taxon>Thermodesulfobacteriota</taxon>
        <taxon>Desulfuromonadia</taxon>
        <taxon>Geobacterales</taxon>
        <taxon>Geobacteraceae</taxon>
        <taxon>Geobacter</taxon>
    </lineage>
</organism>
<dbReference type="RefSeq" id="WP_145022884.1">
    <property type="nucleotide sequence ID" value="NZ_VLLN01000013.1"/>
</dbReference>
<accession>A0A562VLM5</accession>
<reference evidence="3 4" key="1">
    <citation type="submission" date="2019-07" db="EMBL/GenBank/DDBJ databases">
        <title>Genomic Encyclopedia of Archaeal and Bacterial Type Strains, Phase II (KMG-II): from individual species to whole genera.</title>
        <authorList>
            <person name="Goeker M."/>
        </authorList>
    </citation>
    <scope>NUCLEOTIDE SEQUENCE [LARGE SCALE GENOMIC DNA]</scope>
    <source>
        <strain evidence="3 4">ATCC BAA-1139</strain>
    </source>
</reference>
<dbReference type="CDD" id="cd02511">
    <property type="entry name" value="Beta4Glucosyltransferase"/>
    <property type="match status" value="1"/>
</dbReference>
<dbReference type="InterPro" id="IPR029044">
    <property type="entry name" value="Nucleotide-diphossugar_trans"/>
</dbReference>
<gene>
    <name evidence="3" type="ORF">JN12_02317</name>
</gene>
<dbReference type="SUPFAM" id="SSF53448">
    <property type="entry name" value="Nucleotide-diphospho-sugar transferases"/>
    <property type="match status" value="3"/>
</dbReference>
<feature type="repeat" description="TPR" evidence="1">
    <location>
        <begin position="1019"/>
        <end position="1052"/>
    </location>
</feature>
<dbReference type="PANTHER" id="PTHR43179:SF7">
    <property type="entry name" value="RHAMNOSYLTRANSFERASE WBBL"/>
    <property type="match status" value="1"/>
</dbReference>
<keyword evidence="1" id="KW-0802">TPR repeat</keyword>
<dbReference type="PANTHER" id="PTHR43179">
    <property type="entry name" value="RHAMNOSYLTRANSFERASE WBBL"/>
    <property type="match status" value="1"/>
</dbReference>
<proteinExistence type="predicted"/>
<dbReference type="Gene3D" id="3.90.550.10">
    <property type="entry name" value="Spore Coat Polysaccharide Biosynthesis Protein SpsA, Chain A"/>
    <property type="match status" value="3"/>
</dbReference>
<feature type="domain" description="Glycosyltransferase 2-like" evidence="2">
    <location>
        <begin position="776"/>
        <end position="874"/>
    </location>
</feature>
<name>A0A562VLM5_9BACT</name>
<dbReference type="OrthoDB" id="9790457at2"/>
<evidence type="ECO:0000256" key="1">
    <source>
        <dbReference type="PROSITE-ProRule" id="PRU00339"/>
    </source>
</evidence>
<dbReference type="Gene3D" id="1.25.40.10">
    <property type="entry name" value="Tetratricopeptide repeat domain"/>
    <property type="match status" value="1"/>
</dbReference>
<dbReference type="Pfam" id="PF00535">
    <property type="entry name" value="Glycos_transf_2"/>
    <property type="match status" value="3"/>
</dbReference>
<dbReference type="SMART" id="SM00028">
    <property type="entry name" value="TPR"/>
    <property type="match status" value="4"/>
</dbReference>
<dbReference type="InterPro" id="IPR011990">
    <property type="entry name" value="TPR-like_helical_dom_sf"/>
</dbReference>
<keyword evidence="4" id="KW-1185">Reference proteome</keyword>
<feature type="domain" description="Glycosyltransferase 2-like" evidence="2">
    <location>
        <begin position="301"/>
        <end position="471"/>
    </location>
</feature>
<evidence type="ECO:0000313" key="3">
    <source>
        <dbReference type="EMBL" id="TWJ18866.1"/>
    </source>
</evidence>
<dbReference type="SUPFAM" id="SSF48452">
    <property type="entry name" value="TPR-like"/>
    <property type="match status" value="1"/>
</dbReference>
<dbReference type="PROSITE" id="PS50005">
    <property type="entry name" value="TPR"/>
    <property type="match status" value="1"/>
</dbReference>
<dbReference type="CDD" id="cd04186">
    <property type="entry name" value="GT_2_like_c"/>
    <property type="match status" value="1"/>
</dbReference>
<dbReference type="Pfam" id="PF13432">
    <property type="entry name" value="TPR_16"/>
    <property type="match status" value="1"/>
</dbReference>
<comment type="caution">
    <text evidence="3">The sequence shown here is derived from an EMBL/GenBank/DDBJ whole genome shotgun (WGS) entry which is preliminary data.</text>
</comment>
<evidence type="ECO:0000259" key="2">
    <source>
        <dbReference type="Pfam" id="PF00535"/>
    </source>
</evidence>
<sequence length="1155" mass="126351">MNTAVIIVTYNSSPTIAPCLASVLASRQPGDELVVVDNASRDSTPAVLHSLAELLPADHLTVITNTTNRGFSAAVNQGIHASRAPLVVLLNPDAVVSEGWQLRLAAHLDNPRVAAVGPVSNFAAGRQSVDCHWLGEPPENVGVQAAADRLYASNAGRHETALLLIGFCLLLRRDLLDELGGPDERLFLGNDDLELSWRLRLHGYELRIASDCFVYHEGQHSFRSDPGSVTEQLLCESSDALYSILEEHYGAGRVPTPSELWGIDWFAPTTPNFNPSVRFDQVLTLPTAASSPSPENSPLVSIIILTFNQCHYTEECLAALERYTPEPHEVVLVDNGSDDGTVVLLRELVKTDSRYRLIENKDNRGFAAGCNQGLAAASGTYLVLLNNDVLVTPGWLSGLLECHHAEPAAGIIGPLTNNASGIQGLGTQDYGSAGLDGYARLFRQHNRHRRVPSRRLVGFCMLFSRQLYREVGSLDERFGTGNYEDDDFCLRAAIVGYRNLIAGDVYLHHYGGITFAAAGIDYRRAIGDNWLLFREKWSAPVNDPAWAAKITRCRLREDVERLMLAGQSAMVAQRVADDGGAVAEDPLLRELYAMSLWAASRSVETGDLFPPGGAASLTLQGRAALDAGNMMEAERLLWAAVSADPGFGGPYPWLALLACQRGERAYASELLLKGILLSPTLSDYEGIIEQVLSPDRVGELVKILLSAHRLYPDSRLVSRLLVVWTARVGLHEEVVTAAEHFCARFGPDEEVLTAGLSARRELGLHSSPAPVGKRVSLCMIVRDEERRLPDCLLSCRPLVQEMIVVDTGSEDHSSQLAELFGAKLLSYQWCDDFSAARNASLSAAQGDWILVMDADELISVRDYAQFRTFLMESPPCGSVMTTRNYTNATNMEGFQPLDGGYPEEEAGLGWTGSDKVRLFPNRSDIRFEGVVHETVDAAAVRAGLSLRPHPTPVHHYGALDGGRRSRKQHLYYLLGKRKLEQARDVRAIYELAVQAGELGLFNEAESLWREFLEQEPERSVAWFNLGYLLLQQGQMQEAAEATGRALALRPDYPAALSNLGVCVFCLSSQNDAAAVLDEMASRCPDDLVLRLLSVLARYLGGESVGECVEALLALNLQTEQLAGFMARLESALLKQGRSGDAASVREFLLRISQPS</sequence>
<protein>
    <submittedName>
        <fullName evidence="3">GT2 family glycosyltransferase</fullName>
    </submittedName>
</protein>
<dbReference type="InterPro" id="IPR019734">
    <property type="entry name" value="TPR_rpt"/>
</dbReference>
<dbReference type="AlphaFoldDB" id="A0A562VLM5"/>
<dbReference type="EMBL" id="VLLN01000013">
    <property type="protein sequence ID" value="TWJ18866.1"/>
    <property type="molecule type" value="Genomic_DNA"/>
</dbReference>
<keyword evidence="3" id="KW-0808">Transferase</keyword>
<dbReference type="Proteomes" id="UP000319449">
    <property type="component" value="Unassembled WGS sequence"/>
</dbReference>
<dbReference type="PROSITE" id="PS50293">
    <property type="entry name" value="TPR_REGION"/>
    <property type="match status" value="1"/>
</dbReference>